<gene>
    <name evidence="2" type="ORF">CEPIT_LOCUS43997</name>
    <name evidence="1" type="ORF">CEPIT_LOCUS7920</name>
</gene>
<name>A0AAV0CT58_9ASTE</name>
<dbReference type="EMBL" id="CAMAPF010000037">
    <property type="protein sequence ID" value="CAH9081927.1"/>
    <property type="molecule type" value="Genomic_DNA"/>
</dbReference>
<keyword evidence="3" id="KW-1185">Reference proteome</keyword>
<protein>
    <recommendedName>
        <fullName evidence="4">DUF674 family protein</fullName>
    </recommendedName>
</protein>
<dbReference type="PANTHER" id="PTHR33103:SF85">
    <property type="entry name" value="DUF674 FAMILY PROTEIN"/>
    <property type="match status" value="1"/>
</dbReference>
<evidence type="ECO:0000313" key="1">
    <source>
        <dbReference type="EMBL" id="CAH9081927.1"/>
    </source>
</evidence>
<sequence>MATVKQEHEVVSLKLLIDDKIKRVVAAEANKDFVDILFSFLTLPMGTIIRLTSSSAQLAETPISIGCMNKIYQSFQNLDSEYWQTEHCKSMLLNPRNPFVSYCKKLKINIDDSGSEITYGCSREGCSHYSMYQNVSCRCEEGRTTKERESVEKNVSSQEGVFLKGGIVFIISDDLQVRPATPSVLAQLMPDISSREGSKIREMHVKVSMAEVICLFARSLISQSPLSDVFLSKLSGYGMVGIQRKPSKLGTSFSSPTAAAVDTAKEKVPTLDLKVTCIKSTNKILFGEATDEFFDFLCSFLTTPVGAMIRVLERQSGLKCLDNLYTSVLELEQKWFHSSDKCGLLNPHIAEHHECKKQPLRFAFGRRSYYGPNNPKGGFSSNFAVEPSVFLVSDDFEVKPLSVASCFLLLNELQIPFDQTEEKRVTVGMKEAMSLLKAALTSPSSALTNGLGPFLLKREP</sequence>
<dbReference type="PANTHER" id="PTHR33103">
    <property type="entry name" value="OS01G0153900 PROTEIN"/>
    <property type="match status" value="1"/>
</dbReference>
<dbReference type="EMBL" id="CAMAPF010001139">
    <property type="protein sequence ID" value="CAH9147784.1"/>
    <property type="molecule type" value="Genomic_DNA"/>
</dbReference>
<dbReference type="Proteomes" id="UP001152523">
    <property type="component" value="Unassembled WGS sequence"/>
</dbReference>
<organism evidence="1 3">
    <name type="scientific">Cuscuta epithymum</name>
    <dbReference type="NCBI Taxonomy" id="186058"/>
    <lineage>
        <taxon>Eukaryota</taxon>
        <taxon>Viridiplantae</taxon>
        <taxon>Streptophyta</taxon>
        <taxon>Embryophyta</taxon>
        <taxon>Tracheophyta</taxon>
        <taxon>Spermatophyta</taxon>
        <taxon>Magnoliopsida</taxon>
        <taxon>eudicotyledons</taxon>
        <taxon>Gunneridae</taxon>
        <taxon>Pentapetalae</taxon>
        <taxon>asterids</taxon>
        <taxon>lamiids</taxon>
        <taxon>Solanales</taxon>
        <taxon>Convolvulaceae</taxon>
        <taxon>Cuscuteae</taxon>
        <taxon>Cuscuta</taxon>
        <taxon>Cuscuta subgen. Cuscuta</taxon>
    </lineage>
</organism>
<dbReference type="InterPro" id="IPR007750">
    <property type="entry name" value="DUF674"/>
</dbReference>
<evidence type="ECO:0000313" key="2">
    <source>
        <dbReference type="EMBL" id="CAH9147784.1"/>
    </source>
</evidence>
<dbReference type="AlphaFoldDB" id="A0AAV0CT58"/>
<evidence type="ECO:0000313" key="3">
    <source>
        <dbReference type="Proteomes" id="UP001152523"/>
    </source>
</evidence>
<comment type="caution">
    <text evidence="1">The sequence shown here is derived from an EMBL/GenBank/DDBJ whole genome shotgun (WGS) entry which is preliminary data.</text>
</comment>
<reference evidence="1" key="1">
    <citation type="submission" date="2022-07" db="EMBL/GenBank/DDBJ databases">
        <authorList>
            <person name="Macas J."/>
            <person name="Novak P."/>
            <person name="Neumann P."/>
        </authorList>
    </citation>
    <scope>NUCLEOTIDE SEQUENCE</scope>
</reference>
<proteinExistence type="predicted"/>
<accession>A0AAV0CT58</accession>
<dbReference type="Pfam" id="PF05056">
    <property type="entry name" value="DUF674"/>
    <property type="match status" value="1"/>
</dbReference>
<evidence type="ECO:0008006" key="4">
    <source>
        <dbReference type="Google" id="ProtNLM"/>
    </source>
</evidence>